<accession>A0A8J4DRH2</accession>
<dbReference type="InterPro" id="IPR036390">
    <property type="entry name" value="WH_DNA-bd_sf"/>
</dbReference>
<protein>
    <recommendedName>
        <fullName evidence="4">HTH gntR-type domain-containing protein</fullName>
    </recommendedName>
</protein>
<dbReference type="RefSeq" id="WP_239153253.1">
    <property type="nucleotide sequence ID" value="NZ_BOPF01000016.1"/>
</dbReference>
<dbReference type="AlphaFoldDB" id="A0A8J4DRH2"/>
<dbReference type="Pfam" id="PF00392">
    <property type="entry name" value="GntR"/>
    <property type="match status" value="1"/>
</dbReference>
<evidence type="ECO:0000313" key="5">
    <source>
        <dbReference type="EMBL" id="GIJ47664.1"/>
    </source>
</evidence>
<keyword evidence="6" id="KW-1185">Reference proteome</keyword>
<evidence type="ECO:0000256" key="3">
    <source>
        <dbReference type="ARBA" id="ARBA00023163"/>
    </source>
</evidence>
<dbReference type="GO" id="GO:0045892">
    <property type="term" value="P:negative regulation of DNA-templated transcription"/>
    <property type="evidence" value="ECO:0007669"/>
    <property type="project" value="TreeGrafter"/>
</dbReference>
<dbReference type="InterPro" id="IPR036388">
    <property type="entry name" value="WH-like_DNA-bd_sf"/>
</dbReference>
<sequence length="77" mass="8326">MPPRPTHRQRVFDDIRTRIASGELAPGAKLPSLAELRDLYGVSDQPIKRALDDLKLLGYVEGQQGVGVYVADSPPGG</sequence>
<dbReference type="GO" id="GO:0003677">
    <property type="term" value="F:DNA binding"/>
    <property type="evidence" value="ECO:0007669"/>
    <property type="project" value="UniProtKB-KW"/>
</dbReference>
<feature type="domain" description="HTH gntR-type" evidence="4">
    <location>
        <begin position="5"/>
        <end position="73"/>
    </location>
</feature>
<dbReference type="SUPFAM" id="SSF46785">
    <property type="entry name" value="Winged helix' DNA-binding domain"/>
    <property type="match status" value="1"/>
</dbReference>
<dbReference type="InterPro" id="IPR050679">
    <property type="entry name" value="Bact_HTH_transcr_reg"/>
</dbReference>
<evidence type="ECO:0000256" key="2">
    <source>
        <dbReference type="ARBA" id="ARBA00023125"/>
    </source>
</evidence>
<keyword evidence="1" id="KW-0805">Transcription regulation</keyword>
<proteinExistence type="predicted"/>
<evidence type="ECO:0000313" key="6">
    <source>
        <dbReference type="Proteomes" id="UP000619260"/>
    </source>
</evidence>
<comment type="caution">
    <text evidence="5">The sequence shown here is derived from an EMBL/GenBank/DDBJ whole genome shotgun (WGS) entry which is preliminary data.</text>
</comment>
<dbReference type="SMART" id="SM00345">
    <property type="entry name" value="HTH_GNTR"/>
    <property type="match status" value="1"/>
</dbReference>
<dbReference type="Proteomes" id="UP000619260">
    <property type="component" value="Unassembled WGS sequence"/>
</dbReference>
<dbReference type="Gene3D" id="1.10.10.10">
    <property type="entry name" value="Winged helix-like DNA-binding domain superfamily/Winged helix DNA-binding domain"/>
    <property type="match status" value="1"/>
</dbReference>
<dbReference type="InterPro" id="IPR000524">
    <property type="entry name" value="Tscrpt_reg_HTH_GntR"/>
</dbReference>
<dbReference type="PANTHER" id="PTHR44846:SF17">
    <property type="entry name" value="GNTR-FAMILY TRANSCRIPTIONAL REGULATOR"/>
    <property type="match status" value="1"/>
</dbReference>
<dbReference type="GO" id="GO:0003700">
    <property type="term" value="F:DNA-binding transcription factor activity"/>
    <property type="evidence" value="ECO:0007669"/>
    <property type="project" value="InterPro"/>
</dbReference>
<evidence type="ECO:0000256" key="1">
    <source>
        <dbReference type="ARBA" id="ARBA00023015"/>
    </source>
</evidence>
<evidence type="ECO:0000259" key="4">
    <source>
        <dbReference type="PROSITE" id="PS50949"/>
    </source>
</evidence>
<organism evidence="5 6">
    <name type="scientific">Virgisporangium aliadipatigenens</name>
    <dbReference type="NCBI Taxonomy" id="741659"/>
    <lineage>
        <taxon>Bacteria</taxon>
        <taxon>Bacillati</taxon>
        <taxon>Actinomycetota</taxon>
        <taxon>Actinomycetes</taxon>
        <taxon>Micromonosporales</taxon>
        <taxon>Micromonosporaceae</taxon>
        <taxon>Virgisporangium</taxon>
    </lineage>
</organism>
<name>A0A8J4DRH2_9ACTN</name>
<dbReference type="CDD" id="cd07377">
    <property type="entry name" value="WHTH_GntR"/>
    <property type="match status" value="1"/>
</dbReference>
<keyword evidence="3" id="KW-0804">Transcription</keyword>
<dbReference type="PANTHER" id="PTHR44846">
    <property type="entry name" value="MANNOSYL-D-GLYCERATE TRANSPORT/METABOLISM SYSTEM REPRESSOR MNGR-RELATED"/>
    <property type="match status" value="1"/>
</dbReference>
<dbReference type="PROSITE" id="PS50949">
    <property type="entry name" value="HTH_GNTR"/>
    <property type="match status" value="1"/>
</dbReference>
<dbReference type="EMBL" id="BOPF01000016">
    <property type="protein sequence ID" value="GIJ47664.1"/>
    <property type="molecule type" value="Genomic_DNA"/>
</dbReference>
<reference evidence="5" key="1">
    <citation type="submission" date="2021-01" db="EMBL/GenBank/DDBJ databases">
        <title>Whole genome shotgun sequence of Virgisporangium aliadipatigenens NBRC 105644.</title>
        <authorList>
            <person name="Komaki H."/>
            <person name="Tamura T."/>
        </authorList>
    </citation>
    <scope>NUCLEOTIDE SEQUENCE</scope>
    <source>
        <strain evidence="5">NBRC 105644</strain>
    </source>
</reference>
<gene>
    <name evidence="5" type="ORF">Val02_45500</name>
</gene>
<keyword evidence="2" id="KW-0238">DNA-binding</keyword>